<reference evidence="4" key="2">
    <citation type="submission" date="2020-11" db="EMBL/GenBank/DDBJ databases">
        <authorList>
            <consortium name="DOE Joint Genome Institute"/>
            <person name="Kuo A."/>
            <person name="Miyauchi S."/>
            <person name="Kiss E."/>
            <person name="Drula E."/>
            <person name="Kohler A."/>
            <person name="Sanchez-Garcia M."/>
            <person name="Andreopoulos B."/>
            <person name="Barry K.W."/>
            <person name="Bonito G."/>
            <person name="Buee M."/>
            <person name="Carver A."/>
            <person name="Chen C."/>
            <person name="Cichocki N."/>
            <person name="Clum A."/>
            <person name="Culley D."/>
            <person name="Crous P.W."/>
            <person name="Fauchery L."/>
            <person name="Girlanda M."/>
            <person name="Hayes R."/>
            <person name="Keri Z."/>
            <person name="Labutti K."/>
            <person name="Lipzen A."/>
            <person name="Lombard V."/>
            <person name="Magnuson J."/>
            <person name="Maillard F."/>
            <person name="Morin E."/>
            <person name="Murat C."/>
            <person name="Nolan M."/>
            <person name="Ohm R."/>
            <person name="Pangilinan J."/>
            <person name="Pereira M."/>
            <person name="Perotto S."/>
            <person name="Peter M."/>
            <person name="Riley R."/>
            <person name="Sitrit Y."/>
            <person name="Stielow B."/>
            <person name="Szollosi G."/>
            <person name="Zifcakova L."/>
            <person name="Stursova M."/>
            <person name="Spatafora J.W."/>
            <person name="Tedersoo L."/>
            <person name="Vaario L.-M."/>
            <person name="Yamada A."/>
            <person name="Yan M."/>
            <person name="Wang P."/>
            <person name="Xu J."/>
            <person name="Bruns T."/>
            <person name="Baldrian P."/>
            <person name="Vilgalys R."/>
            <person name="Henrissat B."/>
            <person name="Grigoriev I.V."/>
            <person name="Hibbett D."/>
            <person name="Nagy L.G."/>
            <person name="Martin F.M."/>
        </authorList>
    </citation>
    <scope>NUCLEOTIDE SEQUENCE</scope>
    <source>
        <strain evidence="4">UH-Tt-Lm1</strain>
    </source>
</reference>
<dbReference type="Gene3D" id="3.40.50.1820">
    <property type="entry name" value="alpha/beta hydrolase"/>
    <property type="match status" value="1"/>
</dbReference>
<dbReference type="InterPro" id="IPR029058">
    <property type="entry name" value="AB_hydrolase_fold"/>
</dbReference>
<dbReference type="Proteomes" id="UP000736335">
    <property type="component" value="Unassembled WGS sequence"/>
</dbReference>
<evidence type="ECO:0000256" key="2">
    <source>
        <dbReference type="SAM" id="Phobius"/>
    </source>
</evidence>
<protein>
    <submittedName>
        <fullName evidence="4">Alpha/beta-hydrolase</fullName>
    </submittedName>
</protein>
<keyword evidence="2" id="KW-0812">Transmembrane</keyword>
<evidence type="ECO:0000313" key="5">
    <source>
        <dbReference type="Proteomes" id="UP000736335"/>
    </source>
</evidence>
<comment type="caution">
    <text evidence="4">The sequence shown here is derived from an EMBL/GenBank/DDBJ whole genome shotgun (WGS) entry which is preliminary data.</text>
</comment>
<dbReference type="InterPro" id="IPR013094">
    <property type="entry name" value="AB_hydrolase_3"/>
</dbReference>
<evidence type="ECO:0000256" key="1">
    <source>
        <dbReference type="ARBA" id="ARBA00022801"/>
    </source>
</evidence>
<keyword evidence="2" id="KW-0472">Membrane</keyword>
<keyword evidence="5" id="KW-1185">Reference proteome</keyword>
<keyword evidence="1" id="KW-0378">Hydrolase</keyword>
<feature type="domain" description="Alpha/beta hydrolase fold-3" evidence="3">
    <location>
        <begin position="143"/>
        <end position="385"/>
    </location>
</feature>
<proteinExistence type="predicted"/>
<sequence>MPITLRQRSKIIPLFGFLAIVLFIRLPWWFIYYSWRSNRPRRSWTLHRTIRAQLLRQIASLPTTYGLSDGRDLSLEVPQEELEPLSARFVWIPELKEDLVGALGEHAASAGVKSIAIPAYWILKEGSRWSPEHEKPLKDEKVMVYFHGGAFVLGTAYPTHPTAALPKGLLKYSRSLSRVLSVDYRLSSGPPFEYANPFPCAVIDGISAYKYLVREMGFLPQNITIGGDSAGGNIALAVTRYIVESRLPHLPPPGRLIPASPAADLSFSRAGPNTSHYLNAASDMFDLTPTAESISPDKPHRRAYLGGMNPEESRYNRYISPASRFAIPPDVDGDTKLFSGFPRSYVIGGGAEHMFDDIVALAEKMKEDGVDVTTDFPPDALHCYFVFSWQEPERTESFVKCADWLDAATVAVELADESENILS</sequence>
<evidence type="ECO:0000259" key="3">
    <source>
        <dbReference type="Pfam" id="PF07859"/>
    </source>
</evidence>
<dbReference type="SUPFAM" id="SSF53474">
    <property type="entry name" value="alpha/beta-Hydrolases"/>
    <property type="match status" value="1"/>
</dbReference>
<dbReference type="PANTHER" id="PTHR48081">
    <property type="entry name" value="AB HYDROLASE SUPERFAMILY PROTEIN C4A8.06C"/>
    <property type="match status" value="1"/>
</dbReference>
<reference evidence="4" key="1">
    <citation type="journal article" date="2020" name="Nat. Commun.">
        <title>Large-scale genome sequencing of mycorrhizal fungi provides insights into the early evolution of symbiotic traits.</title>
        <authorList>
            <person name="Miyauchi S."/>
            <person name="Kiss E."/>
            <person name="Kuo A."/>
            <person name="Drula E."/>
            <person name="Kohler A."/>
            <person name="Sanchez-Garcia M."/>
            <person name="Morin E."/>
            <person name="Andreopoulos B."/>
            <person name="Barry K.W."/>
            <person name="Bonito G."/>
            <person name="Buee M."/>
            <person name="Carver A."/>
            <person name="Chen C."/>
            <person name="Cichocki N."/>
            <person name="Clum A."/>
            <person name="Culley D."/>
            <person name="Crous P.W."/>
            <person name="Fauchery L."/>
            <person name="Girlanda M."/>
            <person name="Hayes R.D."/>
            <person name="Keri Z."/>
            <person name="LaButti K."/>
            <person name="Lipzen A."/>
            <person name="Lombard V."/>
            <person name="Magnuson J."/>
            <person name="Maillard F."/>
            <person name="Murat C."/>
            <person name="Nolan M."/>
            <person name="Ohm R.A."/>
            <person name="Pangilinan J."/>
            <person name="Pereira M.F."/>
            <person name="Perotto S."/>
            <person name="Peter M."/>
            <person name="Pfister S."/>
            <person name="Riley R."/>
            <person name="Sitrit Y."/>
            <person name="Stielow J.B."/>
            <person name="Szollosi G."/>
            <person name="Zifcakova L."/>
            <person name="Stursova M."/>
            <person name="Spatafora J.W."/>
            <person name="Tedersoo L."/>
            <person name="Vaario L.M."/>
            <person name="Yamada A."/>
            <person name="Yan M."/>
            <person name="Wang P."/>
            <person name="Xu J."/>
            <person name="Bruns T."/>
            <person name="Baldrian P."/>
            <person name="Vilgalys R."/>
            <person name="Dunand C."/>
            <person name="Henrissat B."/>
            <person name="Grigoriev I.V."/>
            <person name="Hibbett D."/>
            <person name="Nagy L.G."/>
            <person name="Martin F.M."/>
        </authorList>
    </citation>
    <scope>NUCLEOTIDE SEQUENCE</scope>
    <source>
        <strain evidence="4">UH-Tt-Lm1</strain>
    </source>
</reference>
<organism evidence="4 5">
    <name type="scientific">Thelephora terrestris</name>
    <dbReference type="NCBI Taxonomy" id="56493"/>
    <lineage>
        <taxon>Eukaryota</taxon>
        <taxon>Fungi</taxon>
        <taxon>Dikarya</taxon>
        <taxon>Basidiomycota</taxon>
        <taxon>Agaricomycotina</taxon>
        <taxon>Agaricomycetes</taxon>
        <taxon>Thelephorales</taxon>
        <taxon>Thelephoraceae</taxon>
        <taxon>Thelephora</taxon>
    </lineage>
</organism>
<gene>
    <name evidence="4" type="ORF">BJ322DRAFT_1017184</name>
</gene>
<dbReference type="InterPro" id="IPR050300">
    <property type="entry name" value="GDXG_lipolytic_enzyme"/>
</dbReference>
<dbReference type="OrthoDB" id="2152029at2759"/>
<keyword evidence="2" id="KW-1133">Transmembrane helix</keyword>
<evidence type="ECO:0000313" key="4">
    <source>
        <dbReference type="EMBL" id="KAF9790472.1"/>
    </source>
</evidence>
<dbReference type="EMBL" id="WIUZ02000002">
    <property type="protein sequence ID" value="KAF9790472.1"/>
    <property type="molecule type" value="Genomic_DNA"/>
</dbReference>
<name>A0A9P6HLW2_9AGAM</name>
<dbReference type="PANTHER" id="PTHR48081:SF26">
    <property type="entry name" value="ALPHA_BETA HYDROLASE FOLD-3 DOMAIN-CONTAINING PROTEIN"/>
    <property type="match status" value="1"/>
</dbReference>
<dbReference type="GO" id="GO:0016787">
    <property type="term" value="F:hydrolase activity"/>
    <property type="evidence" value="ECO:0007669"/>
    <property type="project" value="UniProtKB-KW"/>
</dbReference>
<dbReference type="AlphaFoldDB" id="A0A9P6HLW2"/>
<accession>A0A9P6HLW2</accession>
<dbReference type="Pfam" id="PF07859">
    <property type="entry name" value="Abhydrolase_3"/>
    <property type="match status" value="1"/>
</dbReference>
<feature type="transmembrane region" description="Helical" evidence="2">
    <location>
        <begin position="12"/>
        <end position="35"/>
    </location>
</feature>